<comment type="similarity">
    <text evidence="2 4">Belongs to the pseudouridine synthase RluA family.</text>
</comment>
<dbReference type="InterPro" id="IPR020103">
    <property type="entry name" value="PsdUridine_synth_cat_dom_sf"/>
</dbReference>
<dbReference type="PANTHER" id="PTHR21600:SF44">
    <property type="entry name" value="RIBOSOMAL LARGE SUBUNIT PSEUDOURIDINE SYNTHASE D"/>
    <property type="match status" value="1"/>
</dbReference>
<feature type="domain" description="Pseudouridine synthase RsuA/RluA-like" evidence="5">
    <location>
        <begin position="92"/>
        <end position="242"/>
    </location>
</feature>
<dbReference type="EC" id="5.4.99.-" evidence="4"/>
<feature type="active site" evidence="3">
    <location>
        <position position="139"/>
    </location>
</feature>
<comment type="function">
    <text evidence="4">Responsible for synthesis of pseudouridine from uracil.</text>
</comment>
<dbReference type="STRING" id="1871336.BBG48_04940"/>
<dbReference type="Proteomes" id="UP000093352">
    <property type="component" value="Unassembled WGS sequence"/>
</dbReference>
<sequence length="302" mass="34964">MYLQDKQKYNEFVYISEEDIHIKHLMLDKMHFSIRQIARIKKNDDVLTINDKPMPKNGKIKKGDILKLVLADEKNEYLPQNKKLKVLYEDEDLLIIDKPPFTVVHPTKSHQEDTLLNYIEYYFEQNNINSKVRFISRLDRDTSGIISVAKNSFSHYALSQGYLSNKIKKYYTAITNSTPKEKDGVIDAPIYKDGDDIKRIIDPKGQAAITYYDVQKASDNFSIIKLLLGTGRTHQIRVHLSHIGCPIIGDELYNANYDPALLNRQALHCSDLEIMSPRSEKIIKLHSDLPNDMQELINKLKK</sequence>
<reference evidence="6 7" key="1">
    <citation type="journal article" date="2016" name="Genome Announc.">
        <title>Draft Genome Sequence of Criibacterium bergeronii gen. nov., sp. nov., Strain CCRI-22567T, Isolated from a Vaginal Sample from a Woman with Bacterial Vaginosis.</title>
        <authorList>
            <person name="Maheux A.F."/>
            <person name="Berube E."/>
            <person name="Boudreau D.K."/>
            <person name="Raymond F."/>
            <person name="Corbeil J."/>
            <person name="Roy P.H."/>
            <person name="Boissinot M."/>
            <person name="Omar R.F."/>
        </authorList>
    </citation>
    <scope>NUCLEOTIDE SEQUENCE [LARGE SCALE GENOMIC DNA]</scope>
    <source>
        <strain evidence="6 7">CCRI-22567</strain>
    </source>
</reference>
<dbReference type="GO" id="GO:0009982">
    <property type="term" value="F:pseudouridine synthase activity"/>
    <property type="evidence" value="ECO:0007669"/>
    <property type="project" value="InterPro"/>
</dbReference>
<dbReference type="RefSeq" id="WP_068913955.1">
    <property type="nucleotide sequence ID" value="NZ_MBEW02000023.1"/>
</dbReference>
<dbReference type="GO" id="GO:0000455">
    <property type="term" value="P:enzyme-directed rRNA pseudouridine synthesis"/>
    <property type="evidence" value="ECO:0007669"/>
    <property type="project" value="TreeGrafter"/>
</dbReference>
<comment type="catalytic activity">
    <reaction evidence="1 4">
        <text>a uridine in RNA = a pseudouridine in RNA</text>
        <dbReference type="Rhea" id="RHEA:48348"/>
        <dbReference type="Rhea" id="RHEA-COMP:12068"/>
        <dbReference type="Rhea" id="RHEA-COMP:12069"/>
        <dbReference type="ChEBI" id="CHEBI:65314"/>
        <dbReference type="ChEBI" id="CHEBI:65315"/>
    </reaction>
</comment>
<evidence type="ECO:0000256" key="4">
    <source>
        <dbReference type="RuleBase" id="RU362028"/>
    </source>
</evidence>
<evidence type="ECO:0000313" key="7">
    <source>
        <dbReference type="Proteomes" id="UP000093352"/>
    </source>
</evidence>
<dbReference type="GO" id="GO:0140098">
    <property type="term" value="F:catalytic activity, acting on RNA"/>
    <property type="evidence" value="ECO:0007669"/>
    <property type="project" value="UniProtKB-ARBA"/>
</dbReference>
<organism evidence="6 7">
    <name type="scientific">Criibacterium bergeronii</name>
    <dbReference type="NCBI Taxonomy" id="1871336"/>
    <lineage>
        <taxon>Bacteria</taxon>
        <taxon>Bacillati</taxon>
        <taxon>Bacillota</taxon>
        <taxon>Clostridia</taxon>
        <taxon>Peptostreptococcales</taxon>
        <taxon>Filifactoraceae</taxon>
        <taxon>Criibacterium</taxon>
    </lineage>
</organism>
<dbReference type="PANTHER" id="PTHR21600">
    <property type="entry name" value="MITOCHONDRIAL RNA PSEUDOURIDINE SYNTHASE"/>
    <property type="match status" value="1"/>
</dbReference>
<dbReference type="NCBIfam" id="TIGR00005">
    <property type="entry name" value="rluA_subfam"/>
    <property type="match status" value="1"/>
</dbReference>
<protein>
    <recommendedName>
        <fullName evidence="4">Pseudouridine synthase</fullName>
        <ecNumber evidence="4">5.4.99.-</ecNumber>
    </recommendedName>
</protein>
<dbReference type="AlphaFoldDB" id="A0A371IJP5"/>
<evidence type="ECO:0000256" key="3">
    <source>
        <dbReference type="PIRSR" id="PIRSR606225-1"/>
    </source>
</evidence>
<keyword evidence="7" id="KW-1185">Reference proteome</keyword>
<dbReference type="Gene3D" id="3.30.2350.10">
    <property type="entry name" value="Pseudouridine synthase"/>
    <property type="match status" value="1"/>
</dbReference>
<dbReference type="InterPro" id="IPR050188">
    <property type="entry name" value="RluA_PseudoU_synthase"/>
</dbReference>
<dbReference type="InterPro" id="IPR006145">
    <property type="entry name" value="PsdUridine_synth_RsuA/RluA"/>
</dbReference>
<evidence type="ECO:0000256" key="1">
    <source>
        <dbReference type="ARBA" id="ARBA00000073"/>
    </source>
</evidence>
<dbReference type="InterPro" id="IPR006225">
    <property type="entry name" value="PsdUridine_synth_RluC/D"/>
</dbReference>
<keyword evidence="4" id="KW-0413">Isomerase</keyword>
<dbReference type="Pfam" id="PF00849">
    <property type="entry name" value="PseudoU_synth_2"/>
    <property type="match status" value="1"/>
</dbReference>
<evidence type="ECO:0000313" key="6">
    <source>
        <dbReference type="EMBL" id="RDY20690.1"/>
    </source>
</evidence>
<dbReference type="GO" id="GO:0003723">
    <property type="term" value="F:RNA binding"/>
    <property type="evidence" value="ECO:0007669"/>
    <property type="project" value="InterPro"/>
</dbReference>
<gene>
    <name evidence="6" type="ORF">BBG48_008770</name>
</gene>
<proteinExistence type="inferred from homology"/>
<dbReference type="CDD" id="cd02869">
    <property type="entry name" value="PseudoU_synth_RluA_like"/>
    <property type="match status" value="1"/>
</dbReference>
<accession>A0A371IJP5</accession>
<dbReference type="SUPFAM" id="SSF55120">
    <property type="entry name" value="Pseudouridine synthase"/>
    <property type="match status" value="1"/>
</dbReference>
<dbReference type="EMBL" id="MBEW02000023">
    <property type="protein sequence ID" value="RDY20690.1"/>
    <property type="molecule type" value="Genomic_DNA"/>
</dbReference>
<evidence type="ECO:0000256" key="2">
    <source>
        <dbReference type="ARBA" id="ARBA00010876"/>
    </source>
</evidence>
<evidence type="ECO:0000259" key="5">
    <source>
        <dbReference type="Pfam" id="PF00849"/>
    </source>
</evidence>
<name>A0A371IJP5_9FIRM</name>
<comment type="caution">
    <text evidence="6">The sequence shown here is derived from an EMBL/GenBank/DDBJ whole genome shotgun (WGS) entry which is preliminary data.</text>
</comment>